<keyword evidence="3" id="KW-1185">Reference proteome</keyword>
<name>A0A6A0ACR3_HAELA</name>
<gene>
    <name evidence="2" type="ORF">HaLaN_28579</name>
</gene>
<evidence type="ECO:0000313" key="3">
    <source>
        <dbReference type="Proteomes" id="UP000485058"/>
    </source>
</evidence>
<evidence type="ECO:0000256" key="1">
    <source>
        <dbReference type="SAM" id="MobiDB-lite"/>
    </source>
</evidence>
<dbReference type="AlphaFoldDB" id="A0A6A0ACR3"/>
<feature type="compositionally biased region" description="Polar residues" evidence="1">
    <location>
        <begin position="53"/>
        <end position="65"/>
    </location>
</feature>
<evidence type="ECO:0000313" key="2">
    <source>
        <dbReference type="EMBL" id="GFH29844.1"/>
    </source>
</evidence>
<feature type="region of interest" description="Disordered" evidence="1">
    <location>
        <begin position="45"/>
        <end position="115"/>
    </location>
</feature>
<sequence>MYSLPAKHLAAASSAGTSLEANLKHITVTLATWDAMWEVYLDPKSAVNGKQPCPTQQPRGHTGSSLRARAQHFPPAKRNKRTKVEQRAEPTNGTGKAQGKAAKRKLAQQPGSAESRWQPLELCYWPDLGALPAKGKEYPGLGYKRLRDKPPKA</sequence>
<protein>
    <submittedName>
        <fullName evidence="2">Uncharacterized protein</fullName>
    </submittedName>
</protein>
<dbReference type="EMBL" id="BLLF01004556">
    <property type="protein sequence ID" value="GFH29844.1"/>
    <property type="molecule type" value="Genomic_DNA"/>
</dbReference>
<reference evidence="2 3" key="1">
    <citation type="submission" date="2020-02" db="EMBL/GenBank/DDBJ databases">
        <title>Draft genome sequence of Haematococcus lacustris strain NIES-144.</title>
        <authorList>
            <person name="Morimoto D."/>
            <person name="Nakagawa S."/>
            <person name="Yoshida T."/>
            <person name="Sawayama S."/>
        </authorList>
    </citation>
    <scope>NUCLEOTIDE SEQUENCE [LARGE SCALE GENOMIC DNA]</scope>
    <source>
        <strain evidence="2 3">NIES-144</strain>
    </source>
</reference>
<feature type="region of interest" description="Disordered" evidence="1">
    <location>
        <begin position="132"/>
        <end position="153"/>
    </location>
</feature>
<accession>A0A6A0ACR3</accession>
<proteinExistence type="predicted"/>
<comment type="caution">
    <text evidence="2">The sequence shown here is derived from an EMBL/GenBank/DDBJ whole genome shotgun (WGS) entry which is preliminary data.</text>
</comment>
<organism evidence="2 3">
    <name type="scientific">Haematococcus lacustris</name>
    <name type="common">Green alga</name>
    <name type="synonym">Haematococcus pluvialis</name>
    <dbReference type="NCBI Taxonomy" id="44745"/>
    <lineage>
        <taxon>Eukaryota</taxon>
        <taxon>Viridiplantae</taxon>
        <taxon>Chlorophyta</taxon>
        <taxon>core chlorophytes</taxon>
        <taxon>Chlorophyceae</taxon>
        <taxon>CS clade</taxon>
        <taxon>Chlamydomonadales</taxon>
        <taxon>Haematococcaceae</taxon>
        <taxon>Haematococcus</taxon>
    </lineage>
</organism>
<dbReference type="Proteomes" id="UP000485058">
    <property type="component" value="Unassembled WGS sequence"/>
</dbReference>